<proteinExistence type="predicted"/>
<gene>
    <name evidence="1" type="ORF">B1A_10749</name>
</gene>
<evidence type="ECO:0000313" key="1">
    <source>
        <dbReference type="EMBL" id="EQD58558.1"/>
    </source>
</evidence>
<reference evidence="1" key="1">
    <citation type="submission" date="2013-08" db="EMBL/GenBank/DDBJ databases">
        <authorList>
            <person name="Mendez C."/>
            <person name="Richter M."/>
            <person name="Ferrer M."/>
            <person name="Sanchez J."/>
        </authorList>
    </citation>
    <scope>NUCLEOTIDE SEQUENCE</scope>
</reference>
<dbReference type="EMBL" id="AUZX01007657">
    <property type="protein sequence ID" value="EQD58558.1"/>
    <property type="molecule type" value="Genomic_DNA"/>
</dbReference>
<organism evidence="1">
    <name type="scientific">mine drainage metagenome</name>
    <dbReference type="NCBI Taxonomy" id="410659"/>
    <lineage>
        <taxon>unclassified sequences</taxon>
        <taxon>metagenomes</taxon>
        <taxon>ecological metagenomes</taxon>
    </lineage>
</organism>
<comment type="caution">
    <text evidence="1">The sequence shown here is derived from an EMBL/GenBank/DDBJ whole genome shotgun (WGS) entry which is preliminary data.</text>
</comment>
<reference evidence="1" key="2">
    <citation type="journal article" date="2014" name="ISME J.">
        <title>Microbial stratification in low pH oxic and suboxic macroscopic growths along an acid mine drainage.</title>
        <authorList>
            <person name="Mendez-Garcia C."/>
            <person name="Mesa V."/>
            <person name="Sprenger R.R."/>
            <person name="Richter M."/>
            <person name="Diez M.S."/>
            <person name="Solano J."/>
            <person name="Bargiela R."/>
            <person name="Golyshina O.V."/>
            <person name="Manteca A."/>
            <person name="Ramos J.L."/>
            <person name="Gallego J.R."/>
            <person name="Llorente I."/>
            <person name="Martins Dos Santos V.A."/>
            <person name="Jensen O.N."/>
            <person name="Pelaez A.I."/>
            <person name="Sanchez J."/>
            <person name="Ferrer M."/>
        </authorList>
    </citation>
    <scope>NUCLEOTIDE SEQUENCE</scope>
</reference>
<accession>T1APW7</accession>
<protein>
    <submittedName>
        <fullName evidence="1">Uncharacterized protein</fullName>
    </submittedName>
</protein>
<name>T1APW7_9ZZZZ</name>
<dbReference type="AlphaFoldDB" id="T1APW7"/>
<sequence length="70" mass="7633">MLTTQYLSNLADVREGVSPGSISHYTVQRVIDVLVNTQGRDLGSLTIAIKQQIKKTCPSTRHNDPIPGAK</sequence>